<comment type="caution">
    <text evidence="2">The sequence shown here is derived from an EMBL/GenBank/DDBJ whole genome shotgun (WGS) entry which is preliminary data.</text>
</comment>
<keyword evidence="3" id="KW-1185">Reference proteome</keyword>
<name>A0AAV7W1N0_PLEWA</name>
<gene>
    <name evidence="2" type="ORF">NDU88_002157</name>
</gene>
<dbReference type="PANTHER" id="PTHR31635:SF196">
    <property type="entry name" value="REVERSE TRANSCRIPTASE DOMAIN-CONTAINING PROTEIN-RELATED"/>
    <property type="match status" value="1"/>
</dbReference>
<dbReference type="Proteomes" id="UP001066276">
    <property type="component" value="Chromosome 1_2"/>
</dbReference>
<proteinExistence type="predicted"/>
<evidence type="ECO:0000313" key="2">
    <source>
        <dbReference type="EMBL" id="KAJ1206757.1"/>
    </source>
</evidence>
<sequence length="274" mass="30417">MIAIYADDVVVTLDDRVRSLPIFLEEVKAFGAVSGFRMNLSKSRALDLALPGEMRDKLTQCCPFQWEESSVPYLGLRVARTVRETASINYRLLLRGVRVDLAEWRCYSISWTGRIADIKILILPRVLFLFQTLPVEPPSSSLQTLQREINRFICGSKRPRMAELLVVSDIGVVRPAYSDAVVRPAYSDAVVRPAYSDAVVRPAYSDAVVRPAYSDAVVRPAYSDAVVRSAYSDAVVWSAYSDAVVWSAYSDAVVRSAYSDAVVRSAYSGPVCLQ</sequence>
<evidence type="ECO:0000313" key="3">
    <source>
        <dbReference type="Proteomes" id="UP001066276"/>
    </source>
</evidence>
<accession>A0AAV7W1N0</accession>
<dbReference type="AlphaFoldDB" id="A0AAV7W1N0"/>
<dbReference type="PROSITE" id="PS50878">
    <property type="entry name" value="RT_POL"/>
    <property type="match status" value="1"/>
</dbReference>
<dbReference type="PANTHER" id="PTHR31635">
    <property type="entry name" value="REVERSE TRANSCRIPTASE DOMAIN-CONTAINING PROTEIN-RELATED"/>
    <property type="match status" value="1"/>
</dbReference>
<feature type="domain" description="Reverse transcriptase" evidence="1">
    <location>
        <begin position="1"/>
        <end position="78"/>
    </location>
</feature>
<protein>
    <recommendedName>
        <fullName evidence="1">Reverse transcriptase domain-containing protein</fullName>
    </recommendedName>
</protein>
<dbReference type="InterPro" id="IPR000477">
    <property type="entry name" value="RT_dom"/>
</dbReference>
<reference evidence="2" key="1">
    <citation type="journal article" date="2022" name="bioRxiv">
        <title>Sequencing and chromosome-scale assembly of the giantPleurodeles waltlgenome.</title>
        <authorList>
            <person name="Brown T."/>
            <person name="Elewa A."/>
            <person name="Iarovenko S."/>
            <person name="Subramanian E."/>
            <person name="Araus A.J."/>
            <person name="Petzold A."/>
            <person name="Susuki M."/>
            <person name="Suzuki K.-i.T."/>
            <person name="Hayashi T."/>
            <person name="Toyoda A."/>
            <person name="Oliveira C."/>
            <person name="Osipova E."/>
            <person name="Leigh N.D."/>
            <person name="Simon A."/>
            <person name="Yun M.H."/>
        </authorList>
    </citation>
    <scope>NUCLEOTIDE SEQUENCE</scope>
    <source>
        <strain evidence="2">20211129_DDA</strain>
        <tissue evidence="2">Liver</tissue>
    </source>
</reference>
<dbReference type="EMBL" id="JANPWB010000002">
    <property type="protein sequence ID" value="KAJ1206757.1"/>
    <property type="molecule type" value="Genomic_DNA"/>
</dbReference>
<organism evidence="2 3">
    <name type="scientific">Pleurodeles waltl</name>
    <name type="common">Iberian ribbed newt</name>
    <dbReference type="NCBI Taxonomy" id="8319"/>
    <lineage>
        <taxon>Eukaryota</taxon>
        <taxon>Metazoa</taxon>
        <taxon>Chordata</taxon>
        <taxon>Craniata</taxon>
        <taxon>Vertebrata</taxon>
        <taxon>Euteleostomi</taxon>
        <taxon>Amphibia</taxon>
        <taxon>Batrachia</taxon>
        <taxon>Caudata</taxon>
        <taxon>Salamandroidea</taxon>
        <taxon>Salamandridae</taxon>
        <taxon>Pleurodelinae</taxon>
        <taxon>Pleurodeles</taxon>
    </lineage>
</organism>
<evidence type="ECO:0000259" key="1">
    <source>
        <dbReference type="PROSITE" id="PS50878"/>
    </source>
</evidence>